<dbReference type="AlphaFoldDB" id="A0A1V3XME5"/>
<evidence type="ECO:0000313" key="3">
    <source>
        <dbReference type="Proteomes" id="UP000188532"/>
    </source>
</evidence>
<protein>
    <submittedName>
        <fullName evidence="2">Putative betaine aldehyde dehydrogenase domain protein</fullName>
    </submittedName>
</protein>
<feature type="region of interest" description="Disordered" evidence="1">
    <location>
        <begin position="1"/>
        <end position="49"/>
    </location>
</feature>
<reference evidence="2 3" key="1">
    <citation type="submission" date="2017-02" db="EMBL/GenBank/DDBJ databases">
        <title>Complete genome sequences of Mycobacterium kansasii strains isolated from rhesus macaques.</title>
        <authorList>
            <person name="Panda A."/>
            <person name="Nagaraj S."/>
            <person name="Zhao X."/>
            <person name="Tettelin H."/>
            <person name="Detolla L.J."/>
        </authorList>
    </citation>
    <scope>NUCLEOTIDE SEQUENCE [LARGE SCALE GENOMIC DNA]</scope>
    <source>
        <strain evidence="2 3">11-3469</strain>
    </source>
</reference>
<proteinExistence type="predicted"/>
<dbReference type="EMBL" id="MVBN01000002">
    <property type="protein sequence ID" value="OOK80250.1"/>
    <property type="molecule type" value="Genomic_DNA"/>
</dbReference>
<evidence type="ECO:0000256" key="1">
    <source>
        <dbReference type="SAM" id="MobiDB-lite"/>
    </source>
</evidence>
<organism evidence="2 3">
    <name type="scientific">Mycobacterium kansasii</name>
    <dbReference type="NCBI Taxonomy" id="1768"/>
    <lineage>
        <taxon>Bacteria</taxon>
        <taxon>Bacillati</taxon>
        <taxon>Actinomycetota</taxon>
        <taxon>Actinomycetes</taxon>
        <taxon>Mycobacteriales</taxon>
        <taxon>Mycobacteriaceae</taxon>
        <taxon>Mycobacterium</taxon>
    </lineage>
</organism>
<name>A0A1V3XME5_MYCKA</name>
<evidence type="ECO:0000313" key="2">
    <source>
        <dbReference type="EMBL" id="OOK80250.1"/>
    </source>
</evidence>
<comment type="caution">
    <text evidence="2">The sequence shown here is derived from an EMBL/GenBank/DDBJ whole genome shotgun (WGS) entry which is preliminary data.</text>
</comment>
<sequence length="49" mass="4960">MPRGCHGRLDIAGPAAGASPTGCSECGEMTESRSGVVGLRQRPPMNSSS</sequence>
<accession>A0A1V3XME5</accession>
<dbReference type="Proteomes" id="UP000188532">
    <property type="component" value="Unassembled WGS sequence"/>
</dbReference>
<gene>
    <name evidence="2" type="ORF">BZL29_1966</name>
</gene>